<comment type="caution">
    <text evidence="2">The sequence shown here is derived from an EMBL/GenBank/DDBJ whole genome shotgun (WGS) entry which is preliminary data.</text>
</comment>
<organism evidence="2 3">
    <name type="scientific">Anoxybacillus andreesenii</name>
    <dbReference type="NCBI Taxonomy" id="1325932"/>
    <lineage>
        <taxon>Bacteria</taxon>
        <taxon>Bacillati</taxon>
        <taxon>Bacillota</taxon>
        <taxon>Bacilli</taxon>
        <taxon>Bacillales</taxon>
        <taxon>Anoxybacillaceae</taxon>
        <taxon>Anoxybacillus</taxon>
    </lineage>
</organism>
<reference evidence="2 3" key="1">
    <citation type="submission" date="2023-07" db="EMBL/GenBank/DDBJ databases">
        <title>Genomic Encyclopedia of Type Strains, Phase IV (KMG-IV): sequencing the most valuable type-strain genomes for metagenomic binning, comparative biology and taxonomic classification.</title>
        <authorList>
            <person name="Goeker M."/>
        </authorList>
    </citation>
    <scope>NUCLEOTIDE SEQUENCE [LARGE SCALE GENOMIC DNA]</scope>
    <source>
        <strain evidence="2 3">DSM 23948</strain>
    </source>
</reference>
<feature type="region of interest" description="Disordered" evidence="1">
    <location>
        <begin position="45"/>
        <end position="66"/>
    </location>
</feature>
<protein>
    <submittedName>
        <fullName evidence="2">Uncharacterized protein</fullName>
    </submittedName>
</protein>
<gene>
    <name evidence="2" type="ORF">J2S07_000431</name>
</gene>
<proteinExistence type="predicted"/>
<name>A0ABT9UZP4_9BACL</name>
<evidence type="ECO:0000256" key="1">
    <source>
        <dbReference type="SAM" id="MobiDB-lite"/>
    </source>
</evidence>
<dbReference type="EMBL" id="JAUSTU010000002">
    <property type="protein sequence ID" value="MDQ0154127.1"/>
    <property type="molecule type" value="Genomic_DNA"/>
</dbReference>
<keyword evidence="3" id="KW-1185">Reference proteome</keyword>
<accession>A0ABT9UZP4</accession>
<dbReference type="Proteomes" id="UP001231362">
    <property type="component" value="Unassembled WGS sequence"/>
</dbReference>
<sequence>MDKNTLEAAAREERLKYFREWRRNNADKVKKHNQNYWLKKAEKKLKEEKARVGKQETNHADRKGNR</sequence>
<evidence type="ECO:0000313" key="2">
    <source>
        <dbReference type="EMBL" id="MDQ0154127.1"/>
    </source>
</evidence>
<evidence type="ECO:0000313" key="3">
    <source>
        <dbReference type="Proteomes" id="UP001231362"/>
    </source>
</evidence>
<dbReference type="RefSeq" id="WP_307148752.1">
    <property type="nucleotide sequence ID" value="NZ_JAUSTU010000002.1"/>
</dbReference>